<feature type="compositionally biased region" description="Basic residues" evidence="1">
    <location>
        <begin position="98"/>
        <end position="107"/>
    </location>
</feature>
<feature type="compositionally biased region" description="Polar residues" evidence="1">
    <location>
        <begin position="255"/>
        <end position="271"/>
    </location>
</feature>
<name>A0A6A5ZSV6_9PLEO</name>
<feature type="non-terminal residue" evidence="2">
    <location>
        <position position="344"/>
    </location>
</feature>
<feature type="region of interest" description="Disordered" evidence="1">
    <location>
        <begin position="88"/>
        <end position="118"/>
    </location>
</feature>
<dbReference type="Proteomes" id="UP000799770">
    <property type="component" value="Unassembled WGS sequence"/>
</dbReference>
<feature type="compositionally biased region" description="Polar residues" evidence="1">
    <location>
        <begin position="197"/>
        <end position="206"/>
    </location>
</feature>
<feature type="region of interest" description="Disordered" evidence="1">
    <location>
        <begin position="50"/>
        <end position="71"/>
    </location>
</feature>
<sequence>MTVEQPKTPWLAISFGCCASSRDVDEDSAAALRDRANGETEMRICYDQPQPISRPRAEPNYARPSTSHSMGRQISQWAASGKDFATRASSRASVHTLTRPRRSHSKPRLTIGAPMNFRHDGGFGGGDRIQSMLDDAPMPVRRRRSFRPLELSIYIDPDNRLSDLPDFLHLEWEALPAGLESPAHAVVRDRDSRANSIISNPSTASYMIQRKPVGSGSRRSSVQSQSDLLQHSRPVSATLQTLYMEPKSRPDSLISIPTTLARSSTRGSVNSPRRILSRVSSPNRSRSNTESSLTRGNLRRAKTDVDEAIRELNTIVEERRADAYRSHTYSPALINRPPPSPSHH</sequence>
<feature type="compositionally biased region" description="Low complexity" evidence="1">
    <location>
        <begin position="213"/>
        <end position="226"/>
    </location>
</feature>
<dbReference type="AlphaFoldDB" id="A0A6A5ZSV6"/>
<dbReference type="OrthoDB" id="3595619at2759"/>
<feature type="compositionally biased region" description="Low complexity" evidence="1">
    <location>
        <begin position="277"/>
        <end position="288"/>
    </location>
</feature>
<feature type="region of interest" description="Disordered" evidence="1">
    <location>
        <begin position="197"/>
        <end position="233"/>
    </location>
</feature>
<keyword evidence="3" id="KW-1185">Reference proteome</keyword>
<reference evidence="2" key="1">
    <citation type="journal article" date="2020" name="Stud. Mycol.">
        <title>101 Dothideomycetes genomes: a test case for predicting lifestyles and emergence of pathogens.</title>
        <authorList>
            <person name="Haridas S."/>
            <person name="Albert R."/>
            <person name="Binder M."/>
            <person name="Bloem J."/>
            <person name="Labutti K."/>
            <person name="Salamov A."/>
            <person name="Andreopoulos B."/>
            <person name="Baker S."/>
            <person name="Barry K."/>
            <person name="Bills G."/>
            <person name="Bluhm B."/>
            <person name="Cannon C."/>
            <person name="Castanera R."/>
            <person name="Culley D."/>
            <person name="Daum C."/>
            <person name="Ezra D."/>
            <person name="Gonzalez J."/>
            <person name="Henrissat B."/>
            <person name="Kuo A."/>
            <person name="Liang C."/>
            <person name="Lipzen A."/>
            <person name="Lutzoni F."/>
            <person name="Magnuson J."/>
            <person name="Mondo S."/>
            <person name="Nolan M."/>
            <person name="Ohm R."/>
            <person name="Pangilinan J."/>
            <person name="Park H.-J."/>
            <person name="Ramirez L."/>
            <person name="Alfaro M."/>
            <person name="Sun H."/>
            <person name="Tritt A."/>
            <person name="Yoshinaga Y."/>
            <person name="Zwiers L.-H."/>
            <person name="Turgeon B."/>
            <person name="Goodwin S."/>
            <person name="Spatafora J."/>
            <person name="Crous P."/>
            <person name="Grigoriev I."/>
        </authorList>
    </citation>
    <scope>NUCLEOTIDE SEQUENCE</scope>
    <source>
        <strain evidence="2">CBS 627.86</strain>
    </source>
</reference>
<gene>
    <name evidence="2" type="ORF">BDV96DRAFT_468348</name>
</gene>
<evidence type="ECO:0000256" key="1">
    <source>
        <dbReference type="SAM" id="MobiDB-lite"/>
    </source>
</evidence>
<dbReference type="EMBL" id="ML977311">
    <property type="protein sequence ID" value="KAF2122326.1"/>
    <property type="molecule type" value="Genomic_DNA"/>
</dbReference>
<evidence type="ECO:0000313" key="3">
    <source>
        <dbReference type="Proteomes" id="UP000799770"/>
    </source>
</evidence>
<organism evidence="2 3">
    <name type="scientific">Lophiotrema nucula</name>
    <dbReference type="NCBI Taxonomy" id="690887"/>
    <lineage>
        <taxon>Eukaryota</taxon>
        <taxon>Fungi</taxon>
        <taxon>Dikarya</taxon>
        <taxon>Ascomycota</taxon>
        <taxon>Pezizomycotina</taxon>
        <taxon>Dothideomycetes</taxon>
        <taxon>Pleosporomycetidae</taxon>
        <taxon>Pleosporales</taxon>
        <taxon>Lophiotremataceae</taxon>
        <taxon>Lophiotrema</taxon>
    </lineage>
</organism>
<evidence type="ECO:0000313" key="2">
    <source>
        <dbReference type="EMBL" id="KAF2122326.1"/>
    </source>
</evidence>
<protein>
    <submittedName>
        <fullName evidence="2">Uncharacterized protein</fullName>
    </submittedName>
</protein>
<feature type="compositionally biased region" description="Basic and acidic residues" evidence="1">
    <location>
        <begin position="301"/>
        <end position="325"/>
    </location>
</feature>
<proteinExistence type="predicted"/>
<accession>A0A6A5ZSV6</accession>
<feature type="region of interest" description="Disordered" evidence="1">
    <location>
        <begin position="249"/>
        <end position="344"/>
    </location>
</feature>